<dbReference type="NCBIfam" id="TIGR01145">
    <property type="entry name" value="ATP_synt_delta"/>
    <property type="match status" value="1"/>
</dbReference>
<organism evidence="9 10">
    <name type="scientific">Roseobacter fucihabitans</name>
    <dbReference type="NCBI Taxonomy" id="1537242"/>
    <lineage>
        <taxon>Bacteria</taxon>
        <taxon>Pseudomonadati</taxon>
        <taxon>Pseudomonadota</taxon>
        <taxon>Alphaproteobacteria</taxon>
        <taxon>Rhodobacterales</taxon>
        <taxon>Roseobacteraceae</taxon>
        <taxon>Roseobacter</taxon>
    </lineage>
</organism>
<dbReference type="PRINTS" id="PR00125">
    <property type="entry name" value="ATPASEDELTA"/>
</dbReference>
<evidence type="ECO:0000256" key="2">
    <source>
        <dbReference type="ARBA" id="ARBA00022448"/>
    </source>
</evidence>
<name>A0ABZ2BQL2_9RHOB</name>
<dbReference type="PANTHER" id="PTHR11910">
    <property type="entry name" value="ATP SYNTHASE DELTA CHAIN"/>
    <property type="match status" value="1"/>
</dbReference>
<dbReference type="InterPro" id="IPR000711">
    <property type="entry name" value="ATPase_OSCP/dsu"/>
</dbReference>
<sequence>MSEPASISTSIAGRYATAVYEIAKDANVVKALEADLDALRDALADSADFRALIHSPIYSREEQGAAIAALAAKMKLSDTVANTLALMAQNRRLFVLPQLVSTLREIIATEKGEVTADVTSAKALTKTQSDKLTKSLKASTGKTVTLNTTVDESLIGGLIVKVGSRMIDTSIRAKLNSLQNVMKEVG</sequence>
<keyword evidence="10" id="KW-1185">Reference proteome</keyword>
<dbReference type="EMBL" id="CP143423">
    <property type="protein sequence ID" value="WVX47636.1"/>
    <property type="molecule type" value="Genomic_DNA"/>
</dbReference>
<keyword evidence="4 8" id="KW-0406">Ion transport</keyword>
<evidence type="ECO:0000256" key="5">
    <source>
        <dbReference type="ARBA" id="ARBA00023136"/>
    </source>
</evidence>
<reference evidence="10" key="1">
    <citation type="submission" date="2024-01" db="EMBL/GenBank/DDBJ databases">
        <title>Roseobacter fucihabitans sp. nov., isolated from the brown alga Fucus spiralis.</title>
        <authorList>
            <person name="Hahnke S."/>
            <person name="Berger M."/>
            <person name="Schlingloff A."/>
            <person name="Athale I."/>
            <person name="Neumann-Schaal M."/>
            <person name="Adenaya A."/>
            <person name="Poehlein A."/>
            <person name="Daniel R."/>
            <person name="Pertersen J."/>
            <person name="Brinkhoff T."/>
        </authorList>
    </citation>
    <scope>NUCLEOTIDE SEQUENCE [LARGE SCALE GENOMIC DNA]</scope>
    <source>
        <strain evidence="10">B14</strain>
    </source>
</reference>
<keyword evidence="6 8" id="KW-0139">CF(1)</keyword>
<dbReference type="InterPro" id="IPR026015">
    <property type="entry name" value="ATP_synth_OSCP/delta_N_sf"/>
</dbReference>
<protein>
    <recommendedName>
        <fullName evidence="8">ATP synthase subunit delta</fullName>
    </recommendedName>
    <alternativeName>
        <fullName evidence="8">ATP synthase F(1) sector subunit delta</fullName>
    </alternativeName>
    <alternativeName>
        <fullName evidence="8">F-type ATPase subunit delta</fullName>
        <shortName evidence="8">F-ATPase subunit delta</shortName>
    </alternativeName>
</protein>
<keyword evidence="8" id="KW-1003">Cell membrane</keyword>
<keyword evidence="5 8" id="KW-0472">Membrane</keyword>
<keyword evidence="7 8" id="KW-0066">ATP synthesis</keyword>
<keyword evidence="2 8" id="KW-0813">Transport</keyword>
<evidence type="ECO:0000256" key="7">
    <source>
        <dbReference type="ARBA" id="ARBA00023310"/>
    </source>
</evidence>
<dbReference type="Proteomes" id="UP001318682">
    <property type="component" value="Chromosome"/>
</dbReference>
<dbReference type="HAMAP" id="MF_01416">
    <property type="entry name" value="ATP_synth_delta_bact"/>
    <property type="match status" value="1"/>
</dbReference>
<comment type="function">
    <text evidence="8">This protein is part of the stalk that links CF(0) to CF(1). It either transmits conformational changes from CF(0) to CF(1) or is implicated in proton conduction.</text>
</comment>
<evidence type="ECO:0000256" key="8">
    <source>
        <dbReference type="HAMAP-Rule" id="MF_01416"/>
    </source>
</evidence>
<dbReference type="NCBIfam" id="NF004406">
    <property type="entry name" value="PRK05758.3-2"/>
    <property type="match status" value="1"/>
</dbReference>
<dbReference type="PROSITE" id="PS00389">
    <property type="entry name" value="ATPASE_DELTA"/>
    <property type="match status" value="1"/>
</dbReference>
<keyword evidence="3 8" id="KW-0375">Hydrogen ion transport</keyword>
<dbReference type="SUPFAM" id="SSF47928">
    <property type="entry name" value="N-terminal domain of the delta subunit of the F1F0-ATP synthase"/>
    <property type="match status" value="1"/>
</dbReference>
<proteinExistence type="inferred from homology"/>
<gene>
    <name evidence="8 9" type="primary">atpH</name>
    <name evidence="9" type="ORF">ROLI_007070</name>
</gene>
<comment type="similarity">
    <text evidence="8">Belongs to the ATPase delta chain family.</text>
</comment>
<comment type="function">
    <text evidence="8">F(1)F(0) ATP synthase produces ATP from ADP in the presence of a proton or sodium gradient. F-type ATPases consist of two structural domains, F(1) containing the extramembraneous catalytic core and F(0) containing the membrane proton channel, linked together by a central stalk and a peripheral stalk. During catalysis, ATP synthesis in the catalytic domain of F(1) is coupled via a rotary mechanism of the central stalk subunits to proton translocation.</text>
</comment>
<dbReference type="Pfam" id="PF00213">
    <property type="entry name" value="OSCP"/>
    <property type="match status" value="1"/>
</dbReference>
<evidence type="ECO:0000313" key="9">
    <source>
        <dbReference type="EMBL" id="WVX47636.1"/>
    </source>
</evidence>
<evidence type="ECO:0000256" key="3">
    <source>
        <dbReference type="ARBA" id="ARBA00022781"/>
    </source>
</evidence>
<dbReference type="RefSeq" id="WP_187428284.1">
    <property type="nucleotide sequence ID" value="NZ_CP143423.1"/>
</dbReference>
<evidence type="ECO:0000256" key="4">
    <source>
        <dbReference type="ARBA" id="ARBA00023065"/>
    </source>
</evidence>
<dbReference type="Gene3D" id="1.10.520.20">
    <property type="entry name" value="N-terminal domain of the delta subunit of the F1F0-ATP synthase"/>
    <property type="match status" value="1"/>
</dbReference>
<evidence type="ECO:0000256" key="1">
    <source>
        <dbReference type="ARBA" id="ARBA00004370"/>
    </source>
</evidence>
<evidence type="ECO:0000256" key="6">
    <source>
        <dbReference type="ARBA" id="ARBA00023196"/>
    </source>
</evidence>
<dbReference type="InterPro" id="IPR020781">
    <property type="entry name" value="ATPase_OSCP/d_CS"/>
</dbReference>
<accession>A0ABZ2BQL2</accession>
<comment type="subcellular location">
    <subcellularLocation>
        <location evidence="8">Cell membrane</location>
        <topology evidence="8">Peripheral membrane protein</topology>
    </subcellularLocation>
    <subcellularLocation>
        <location evidence="1">Membrane</location>
    </subcellularLocation>
</comment>
<evidence type="ECO:0000313" key="10">
    <source>
        <dbReference type="Proteomes" id="UP001318682"/>
    </source>
</evidence>
<dbReference type="NCBIfam" id="NF004402">
    <property type="entry name" value="PRK05758.2-2"/>
    <property type="match status" value="1"/>
</dbReference>